<protein>
    <submittedName>
        <fullName evidence="1">Uncharacterized protein</fullName>
    </submittedName>
</protein>
<reference evidence="1 2" key="1">
    <citation type="submission" date="2019-01" db="EMBL/GenBank/DDBJ databases">
        <title>Sequencing of cultivated peanut Arachis hypogaea provides insights into genome evolution and oil improvement.</title>
        <authorList>
            <person name="Chen X."/>
        </authorList>
    </citation>
    <scope>NUCLEOTIDE SEQUENCE [LARGE SCALE GENOMIC DNA]</scope>
    <source>
        <strain evidence="2">cv. Fuhuasheng</strain>
        <tissue evidence="1">Leaves</tissue>
    </source>
</reference>
<dbReference type="Proteomes" id="UP000289738">
    <property type="component" value="Chromosome A09"/>
</dbReference>
<evidence type="ECO:0000313" key="1">
    <source>
        <dbReference type="EMBL" id="RYR39419.1"/>
    </source>
</evidence>
<proteinExistence type="predicted"/>
<sequence>MKEKNQNFFSSSNSRMINRLSLLFGRTQGAELSVSISEMLFHSTPPTIQTGGNASKGILIDQCASMQRVIKACMATIIHRWCI</sequence>
<keyword evidence="2" id="KW-1185">Reference proteome</keyword>
<evidence type="ECO:0000313" key="2">
    <source>
        <dbReference type="Proteomes" id="UP000289738"/>
    </source>
</evidence>
<dbReference type="AlphaFoldDB" id="A0A445BL77"/>
<name>A0A445BL77_ARAHY</name>
<comment type="caution">
    <text evidence="1">The sequence shown here is derived from an EMBL/GenBank/DDBJ whole genome shotgun (WGS) entry which is preliminary data.</text>
</comment>
<gene>
    <name evidence="1" type="ORF">Ahy_A09g044950</name>
</gene>
<accession>A0A445BL77</accession>
<organism evidence="1 2">
    <name type="scientific">Arachis hypogaea</name>
    <name type="common">Peanut</name>
    <dbReference type="NCBI Taxonomy" id="3818"/>
    <lineage>
        <taxon>Eukaryota</taxon>
        <taxon>Viridiplantae</taxon>
        <taxon>Streptophyta</taxon>
        <taxon>Embryophyta</taxon>
        <taxon>Tracheophyta</taxon>
        <taxon>Spermatophyta</taxon>
        <taxon>Magnoliopsida</taxon>
        <taxon>eudicotyledons</taxon>
        <taxon>Gunneridae</taxon>
        <taxon>Pentapetalae</taxon>
        <taxon>rosids</taxon>
        <taxon>fabids</taxon>
        <taxon>Fabales</taxon>
        <taxon>Fabaceae</taxon>
        <taxon>Papilionoideae</taxon>
        <taxon>50 kb inversion clade</taxon>
        <taxon>dalbergioids sensu lato</taxon>
        <taxon>Dalbergieae</taxon>
        <taxon>Pterocarpus clade</taxon>
        <taxon>Arachis</taxon>
    </lineage>
</organism>
<dbReference type="EMBL" id="SDMP01000009">
    <property type="protein sequence ID" value="RYR39419.1"/>
    <property type="molecule type" value="Genomic_DNA"/>
</dbReference>